<comment type="caution">
    <text evidence="1">The sequence shown here is derived from an EMBL/GenBank/DDBJ whole genome shotgun (WGS) entry which is preliminary data.</text>
</comment>
<accession>A0A9Q3J9H1</accession>
<keyword evidence="2" id="KW-1185">Reference proteome</keyword>
<dbReference type="EMBL" id="AVOT02066110">
    <property type="protein sequence ID" value="MBW0557996.1"/>
    <property type="molecule type" value="Genomic_DNA"/>
</dbReference>
<evidence type="ECO:0000313" key="2">
    <source>
        <dbReference type="Proteomes" id="UP000765509"/>
    </source>
</evidence>
<name>A0A9Q3J9H1_9BASI</name>
<organism evidence="1 2">
    <name type="scientific">Austropuccinia psidii MF-1</name>
    <dbReference type="NCBI Taxonomy" id="1389203"/>
    <lineage>
        <taxon>Eukaryota</taxon>
        <taxon>Fungi</taxon>
        <taxon>Dikarya</taxon>
        <taxon>Basidiomycota</taxon>
        <taxon>Pucciniomycotina</taxon>
        <taxon>Pucciniomycetes</taxon>
        <taxon>Pucciniales</taxon>
        <taxon>Sphaerophragmiaceae</taxon>
        <taxon>Austropuccinia</taxon>
    </lineage>
</organism>
<dbReference type="Proteomes" id="UP000765509">
    <property type="component" value="Unassembled WGS sequence"/>
</dbReference>
<sequence>MSSFALSVYIDKNGHKVIAVLYSGYCYTIRCIQNSDPNLNSPNISPPTTITPFSGLTLAWPQSNNPLPTTNGHPSPPALVSNLASQSAATIARHSTSDSISISATTSSNPSSELCQLFDIFDRLFRRYCCNFYNYVQNHPDNVGDYGSLSGLQASLQALVEVLNDLADNFDEEDDDEE</sequence>
<dbReference type="AlphaFoldDB" id="A0A9Q3J9H1"/>
<evidence type="ECO:0000313" key="1">
    <source>
        <dbReference type="EMBL" id="MBW0557996.1"/>
    </source>
</evidence>
<reference evidence="1" key="1">
    <citation type="submission" date="2021-03" db="EMBL/GenBank/DDBJ databases">
        <title>Draft genome sequence of rust myrtle Austropuccinia psidii MF-1, a brazilian biotype.</title>
        <authorList>
            <person name="Quecine M.C."/>
            <person name="Pachon D.M.R."/>
            <person name="Bonatelli M.L."/>
            <person name="Correr F.H."/>
            <person name="Franceschini L.M."/>
            <person name="Leite T.F."/>
            <person name="Margarido G.R.A."/>
            <person name="Almeida C.A."/>
            <person name="Ferrarezi J.A."/>
            <person name="Labate C.A."/>
        </authorList>
    </citation>
    <scope>NUCLEOTIDE SEQUENCE</scope>
    <source>
        <strain evidence="1">MF-1</strain>
    </source>
</reference>
<proteinExistence type="predicted"/>
<gene>
    <name evidence="1" type="ORF">O181_097711</name>
</gene>
<protein>
    <submittedName>
        <fullName evidence="1">Uncharacterized protein</fullName>
    </submittedName>
</protein>